<reference evidence="3 4" key="1">
    <citation type="journal article" date="2023" name="Sci. Data">
        <title>Genome assembly of the Korean intertidal mud-creeper Batillaria attramentaria.</title>
        <authorList>
            <person name="Patra A.K."/>
            <person name="Ho P.T."/>
            <person name="Jun S."/>
            <person name="Lee S.J."/>
            <person name="Kim Y."/>
            <person name="Won Y.J."/>
        </authorList>
    </citation>
    <scope>NUCLEOTIDE SEQUENCE [LARGE SCALE GENOMIC DNA]</scope>
    <source>
        <strain evidence="3">Wonlab-2016</strain>
    </source>
</reference>
<sequence length="514" mass="56803">LLSGSYRMQDSPYLSKARTLFRSLAEIVESLGGLSMPETTGGGGDGTVGGGGPSKFDITPLVANVTRLYGASPFFKVVVHGYRKISIVSRASGYRNPMRQPSHILSRSVDNQAEQEGKWSRHSLEQLLTSLLARTNHSNIPAVVQDYMRLEANIKRILKTDDGGDEMEDDPLCDETSRRSFFELQYHYGRYGINWTELVRTVLDLPNVRDVVVCQASLSGPLQHLLEITPKQTLWQFAILHTLVHSDLFLLVSGQSTTRLGDPRSTSGITGTSAFQTEKDAGTGPTRPQSPEEQCLDLVEYVMPTLKNSIHCDKDVLESSSAVTEGMLEHLRSALFGILKNLFPISTENTWKITNTTVNKVVVDVLFFLKRLGMERESVKAELDEYDYSANVVELVKFRNQLYFSGRVKAGGYPDDMTAFGIKACFRDAGVGRPGPILYHSNVPHAISFGSLGTFLAAKVADGLGFDDLLGHYTARLLNHSAILGLAVKLECFVTMYSNIELLDYGTQVYKVVL</sequence>
<dbReference type="EMBL" id="JACVVK020000269">
    <property type="protein sequence ID" value="KAK7481011.1"/>
    <property type="molecule type" value="Genomic_DNA"/>
</dbReference>
<accession>A0ABD0K104</accession>
<dbReference type="AlphaFoldDB" id="A0ABD0K104"/>
<feature type="non-terminal residue" evidence="3">
    <location>
        <position position="1"/>
    </location>
</feature>
<feature type="compositionally biased region" description="Polar residues" evidence="1">
    <location>
        <begin position="258"/>
        <end position="276"/>
    </location>
</feature>
<dbReference type="InterPro" id="IPR008753">
    <property type="entry name" value="Peptidase_M13_N"/>
</dbReference>
<evidence type="ECO:0000259" key="2">
    <source>
        <dbReference type="Pfam" id="PF05649"/>
    </source>
</evidence>
<dbReference type="Proteomes" id="UP001519460">
    <property type="component" value="Unassembled WGS sequence"/>
</dbReference>
<feature type="region of interest" description="Disordered" evidence="1">
    <location>
        <begin position="258"/>
        <end position="291"/>
    </location>
</feature>
<dbReference type="InterPro" id="IPR042089">
    <property type="entry name" value="Peptidase_M13_dom_2"/>
</dbReference>
<dbReference type="SUPFAM" id="SSF55486">
    <property type="entry name" value="Metalloproteases ('zincins'), catalytic domain"/>
    <property type="match status" value="1"/>
</dbReference>
<comment type="caution">
    <text evidence="3">The sequence shown here is derived from an EMBL/GenBank/DDBJ whole genome shotgun (WGS) entry which is preliminary data.</text>
</comment>
<gene>
    <name evidence="3" type="ORF">BaRGS_00027730</name>
</gene>
<dbReference type="Gene3D" id="1.10.1380.10">
    <property type="entry name" value="Neutral endopeptidase , domain2"/>
    <property type="match status" value="1"/>
</dbReference>
<protein>
    <recommendedName>
        <fullName evidence="2">Peptidase M13 N-terminal domain-containing protein</fullName>
    </recommendedName>
</protein>
<keyword evidence="4" id="KW-1185">Reference proteome</keyword>
<evidence type="ECO:0000256" key="1">
    <source>
        <dbReference type="SAM" id="MobiDB-lite"/>
    </source>
</evidence>
<evidence type="ECO:0000313" key="4">
    <source>
        <dbReference type="Proteomes" id="UP001519460"/>
    </source>
</evidence>
<proteinExistence type="predicted"/>
<feature type="domain" description="Peptidase M13 N-terminal" evidence="2">
    <location>
        <begin position="52"/>
        <end position="342"/>
    </location>
</feature>
<organism evidence="3 4">
    <name type="scientific">Batillaria attramentaria</name>
    <dbReference type="NCBI Taxonomy" id="370345"/>
    <lineage>
        <taxon>Eukaryota</taxon>
        <taxon>Metazoa</taxon>
        <taxon>Spiralia</taxon>
        <taxon>Lophotrochozoa</taxon>
        <taxon>Mollusca</taxon>
        <taxon>Gastropoda</taxon>
        <taxon>Caenogastropoda</taxon>
        <taxon>Sorbeoconcha</taxon>
        <taxon>Cerithioidea</taxon>
        <taxon>Batillariidae</taxon>
        <taxon>Batillaria</taxon>
    </lineage>
</organism>
<evidence type="ECO:0000313" key="3">
    <source>
        <dbReference type="EMBL" id="KAK7481011.1"/>
    </source>
</evidence>
<name>A0ABD0K104_9CAEN</name>
<dbReference type="Pfam" id="PF05649">
    <property type="entry name" value="Peptidase_M13_N"/>
    <property type="match status" value="1"/>
</dbReference>